<dbReference type="STRING" id="51031.W2TLC7"/>
<dbReference type="OrthoDB" id="5975154at2759"/>
<evidence type="ECO:0000256" key="5">
    <source>
        <dbReference type="ARBA" id="ARBA00022729"/>
    </source>
</evidence>
<evidence type="ECO:0000259" key="18">
    <source>
        <dbReference type="Pfam" id="PF02931"/>
    </source>
</evidence>
<protein>
    <submittedName>
        <fullName evidence="20">Neurotransmitter-gated ion-channel ligand binding domain protein</fullName>
    </submittedName>
</protein>
<name>W2TLC7_NECAM</name>
<keyword evidence="4 17" id="KW-0812">Transmembrane</keyword>
<dbReference type="Pfam" id="PF02932">
    <property type="entry name" value="Neur_chan_memb"/>
    <property type="match status" value="1"/>
</dbReference>
<evidence type="ECO:0000256" key="8">
    <source>
        <dbReference type="ARBA" id="ARBA00023065"/>
    </source>
</evidence>
<dbReference type="FunFam" id="1.20.58.390:FF:000022">
    <property type="entry name" value="Nicotinic acetylcholine receptor subunit alpha4"/>
    <property type="match status" value="1"/>
</dbReference>
<keyword evidence="14" id="KW-1071">Ligand-gated ion channel</keyword>
<evidence type="ECO:0000256" key="9">
    <source>
        <dbReference type="ARBA" id="ARBA00023136"/>
    </source>
</evidence>
<keyword evidence="3" id="KW-1003">Cell membrane</keyword>
<evidence type="ECO:0000256" key="11">
    <source>
        <dbReference type="ARBA" id="ARBA00023170"/>
    </source>
</evidence>
<keyword evidence="13" id="KW-0628">Postsynaptic cell membrane</keyword>
<dbReference type="InterPro" id="IPR036734">
    <property type="entry name" value="Neur_chan_lig-bd_sf"/>
</dbReference>
<dbReference type="InterPro" id="IPR006201">
    <property type="entry name" value="Neur_channel"/>
</dbReference>
<evidence type="ECO:0000256" key="17">
    <source>
        <dbReference type="SAM" id="Phobius"/>
    </source>
</evidence>
<feature type="domain" description="Neurotransmitter-gated ion-channel transmembrane" evidence="19">
    <location>
        <begin position="152"/>
        <end position="207"/>
    </location>
</feature>
<dbReference type="GO" id="GO:0045211">
    <property type="term" value="C:postsynaptic membrane"/>
    <property type="evidence" value="ECO:0007669"/>
    <property type="project" value="UniProtKB-SubCell"/>
</dbReference>
<keyword evidence="9 17" id="KW-0472">Membrane</keyword>
<dbReference type="Gene3D" id="2.70.170.10">
    <property type="entry name" value="Neurotransmitter-gated ion-channel ligand-binding domain"/>
    <property type="match status" value="2"/>
</dbReference>
<evidence type="ECO:0000259" key="19">
    <source>
        <dbReference type="Pfam" id="PF02932"/>
    </source>
</evidence>
<dbReference type="PANTHER" id="PTHR18945">
    <property type="entry name" value="NEUROTRANSMITTER GATED ION CHANNEL"/>
    <property type="match status" value="1"/>
</dbReference>
<dbReference type="GO" id="GO:0004888">
    <property type="term" value="F:transmembrane signaling receptor activity"/>
    <property type="evidence" value="ECO:0007669"/>
    <property type="project" value="InterPro"/>
</dbReference>
<evidence type="ECO:0000256" key="16">
    <source>
        <dbReference type="ARBA" id="ARBA00034104"/>
    </source>
</evidence>
<feature type="domain" description="Neurotransmitter-gated ion-channel ligand-binding" evidence="18">
    <location>
        <begin position="1"/>
        <end position="84"/>
    </location>
</feature>
<keyword evidence="8" id="KW-0406">Ion transport</keyword>
<dbReference type="Pfam" id="PF02931">
    <property type="entry name" value="Neur_chan_LBD"/>
    <property type="match status" value="1"/>
</dbReference>
<organism evidence="20 21">
    <name type="scientific">Necator americanus</name>
    <name type="common">Human hookworm</name>
    <dbReference type="NCBI Taxonomy" id="51031"/>
    <lineage>
        <taxon>Eukaryota</taxon>
        <taxon>Metazoa</taxon>
        <taxon>Ecdysozoa</taxon>
        <taxon>Nematoda</taxon>
        <taxon>Chromadorea</taxon>
        <taxon>Rhabditida</taxon>
        <taxon>Rhabditina</taxon>
        <taxon>Rhabditomorpha</taxon>
        <taxon>Strongyloidea</taxon>
        <taxon>Ancylostomatidae</taxon>
        <taxon>Bunostominae</taxon>
        <taxon>Necator</taxon>
    </lineage>
</organism>
<dbReference type="KEGG" id="nai:NECAME_07675"/>
<gene>
    <name evidence="20" type="ORF">NECAME_07675</name>
</gene>
<keyword evidence="15" id="KW-0407">Ion channel</keyword>
<evidence type="ECO:0000256" key="12">
    <source>
        <dbReference type="ARBA" id="ARBA00023180"/>
    </source>
</evidence>
<keyword evidence="2" id="KW-0813">Transport</keyword>
<dbReference type="InterPro" id="IPR006202">
    <property type="entry name" value="Neur_chan_lig-bd"/>
</dbReference>
<dbReference type="InterPro" id="IPR006029">
    <property type="entry name" value="Neurotrans-gated_channel_TM"/>
</dbReference>
<evidence type="ECO:0000256" key="14">
    <source>
        <dbReference type="ARBA" id="ARBA00023286"/>
    </source>
</evidence>
<feature type="transmembrane region" description="Helical" evidence="17">
    <location>
        <begin position="190"/>
        <end position="210"/>
    </location>
</feature>
<dbReference type="GO" id="GO:0022848">
    <property type="term" value="F:acetylcholine-gated monoatomic cation-selective channel activity"/>
    <property type="evidence" value="ECO:0007669"/>
    <property type="project" value="InterPro"/>
</dbReference>
<dbReference type="AlphaFoldDB" id="W2TLC7"/>
<keyword evidence="5" id="KW-0732">Signal</keyword>
<sequence>MKNYNRHKRPANGPHEPTTIKLKLRLSQLIDVHEIDQIMTCSVWLKQVWMDRKLSWDPKNYGGVSVLYVPYEMIWVPDIVLYNKFPFDEQQCRLKFGSWTYSESFLNLELLDGNVRYEEEVNEKGVVDNVTIAEDGIAVPILQTIRKYRNLKVMKAFENLVYIAETLKEIDRHDKIDEEWNYIAMVLDRMFLFIFSFACLTGTLVILLQAPTLYDYREPIDLQYRPVNLPGLRD</sequence>
<dbReference type="InterPro" id="IPR036719">
    <property type="entry name" value="Neuro-gated_channel_TM_sf"/>
</dbReference>
<dbReference type="GO" id="GO:0007271">
    <property type="term" value="P:synaptic transmission, cholinergic"/>
    <property type="evidence" value="ECO:0007669"/>
    <property type="project" value="UniProtKB-ARBA"/>
</dbReference>
<keyword evidence="6 17" id="KW-1133">Transmembrane helix</keyword>
<dbReference type="SUPFAM" id="SSF63712">
    <property type="entry name" value="Nicotinic receptor ligand binding domain-like"/>
    <property type="match status" value="1"/>
</dbReference>
<evidence type="ECO:0000256" key="2">
    <source>
        <dbReference type="ARBA" id="ARBA00022448"/>
    </source>
</evidence>
<evidence type="ECO:0000256" key="10">
    <source>
        <dbReference type="ARBA" id="ARBA00023157"/>
    </source>
</evidence>
<dbReference type="SUPFAM" id="SSF90112">
    <property type="entry name" value="Neurotransmitter-gated ion-channel transmembrane pore"/>
    <property type="match status" value="1"/>
</dbReference>
<evidence type="ECO:0000256" key="3">
    <source>
        <dbReference type="ARBA" id="ARBA00022475"/>
    </source>
</evidence>
<keyword evidence="11" id="KW-0675">Receptor</keyword>
<keyword evidence="21" id="KW-1185">Reference proteome</keyword>
<evidence type="ECO:0000256" key="6">
    <source>
        <dbReference type="ARBA" id="ARBA00022989"/>
    </source>
</evidence>
<comment type="similarity">
    <text evidence="1">Belongs to the ligand-gated ion channel (TC 1.A.9) family. Acetylcholine receptor (TC 1.A.9.1) subfamily.</text>
</comment>
<dbReference type="Gene3D" id="1.20.58.390">
    <property type="entry name" value="Neurotransmitter-gated ion-channel transmembrane domain"/>
    <property type="match status" value="1"/>
</dbReference>
<dbReference type="InterPro" id="IPR002394">
    <property type="entry name" value="Nicotinic_acetylcholine_rcpt"/>
</dbReference>
<proteinExistence type="inferred from homology"/>
<dbReference type="PRINTS" id="PR00254">
    <property type="entry name" value="NICOTINICR"/>
</dbReference>
<comment type="subcellular location">
    <subcellularLocation>
        <location evidence="16">Postsynaptic cell membrane</location>
        <topology evidence="16">Multi-pass membrane protein</topology>
    </subcellularLocation>
</comment>
<keyword evidence="10" id="KW-1015">Disulfide bond</keyword>
<dbReference type="InterPro" id="IPR038050">
    <property type="entry name" value="Neuro_actylchol_rec"/>
</dbReference>
<keyword evidence="12" id="KW-0325">Glycoprotein</keyword>
<dbReference type="EMBL" id="KI658342">
    <property type="protein sequence ID" value="ETN82900.1"/>
    <property type="molecule type" value="Genomic_DNA"/>
</dbReference>
<evidence type="ECO:0000256" key="4">
    <source>
        <dbReference type="ARBA" id="ARBA00022692"/>
    </source>
</evidence>
<evidence type="ECO:0000256" key="15">
    <source>
        <dbReference type="ARBA" id="ARBA00023303"/>
    </source>
</evidence>
<evidence type="ECO:0000256" key="13">
    <source>
        <dbReference type="ARBA" id="ARBA00023257"/>
    </source>
</evidence>
<evidence type="ECO:0000313" key="20">
    <source>
        <dbReference type="EMBL" id="ETN82900.1"/>
    </source>
</evidence>
<dbReference type="Proteomes" id="UP000053676">
    <property type="component" value="Unassembled WGS sequence"/>
</dbReference>
<reference evidence="21" key="1">
    <citation type="journal article" date="2014" name="Nat. Genet.">
        <title>Genome of the human hookworm Necator americanus.</title>
        <authorList>
            <person name="Tang Y.T."/>
            <person name="Gao X."/>
            <person name="Rosa B.A."/>
            <person name="Abubucker S."/>
            <person name="Hallsworth-Pepin K."/>
            <person name="Martin J."/>
            <person name="Tyagi R."/>
            <person name="Heizer E."/>
            <person name="Zhang X."/>
            <person name="Bhonagiri-Palsikar V."/>
            <person name="Minx P."/>
            <person name="Warren W.C."/>
            <person name="Wang Q."/>
            <person name="Zhan B."/>
            <person name="Hotez P.J."/>
            <person name="Sternberg P.W."/>
            <person name="Dougall A."/>
            <person name="Gaze S.T."/>
            <person name="Mulvenna J."/>
            <person name="Sotillo J."/>
            <person name="Ranganathan S."/>
            <person name="Rabelo E.M."/>
            <person name="Wilson R.K."/>
            <person name="Felgner P.L."/>
            <person name="Bethony J."/>
            <person name="Hawdon J.M."/>
            <person name="Gasser R.B."/>
            <person name="Loukas A."/>
            <person name="Mitreva M."/>
        </authorList>
    </citation>
    <scope>NUCLEOTIDE SEQUENCE [LARGE SCALE GENOMIC DNA]</scope>
</reference>
<accession>W2TLC7</accession>
<keyword evidence="7" id="KW-0770">Synapse</keyword>
<evidence type="ECO:0000256" key="1">
    <source>
        <dbReference type="ARBA" id="ARBA00009237"/>
    </source>
</evidence>
<evidence type="ECO:0000256" key="7">
    <source>
        <dbReference type="ARBA" id="ARBA00023018"/>
    </source>
</evidence>
<evidence type="ECO:0000313" key="21">
    <source>
        <dbReference type="Proteomes" id="UP000053676"/>
    </source>
</evidence>